<feature type="compositionally biased region" description="Low complexity" evidence="1">
    <location>
        <begin position="235"/>
        <end position="251"/>
    </location>
</feature>
<dbReference type="EMBL" id="HBGK01007583">
    <property type="protein sequence ID" value="CAD9275013.1"/>
    <property type="molecule type" value="Transcribed_RNA"/>
</dbReference>
<feature type="compositionally biased region" description="Polar residues" evidence="1">
    <location>
        <begin position="165"/>
        <end position="178"/>
    </location>
</feature>
<dbReference type="GO" id="GO:0007165">
    <property type="term" value="P:signal transduction"/>
    <property type="evidence" value="ECO:0007669"/>
    <property type="project" value="InterPro"/>
</dbReference>
<organism evidence="2">
    <name type="scientific">Grammatophora oceanica</name>
    <dbReference type="NCBI Taxonomy" id="210454"/>
    <lineage>
        <taxon>Eukaryota</taxon>
        <taxon>Sar</taxon>
        <taxon>Stramenopiles</taxon>
        <taxon>Ochrophyta</taxon>
        <taxon>Bacillariophyta</taxon>
        <taxon>Fragilariophyceae</taxon>
        <taxon>Fragilariophycidae</taxon>
        <taxon>Rhabdonematales</taxon>
        <taxon>Grammatophoraceae</taxon>
        <taxon>Grammatophora</taxon>
    </lineage>
</organism>
<dbReference type="InterPro" id="IPR036971">
    <property type="entry name" value="PDEase_catalytic_dom_sf"/>
</dbReference>
<protein>
    <submittedName>
        <fullName evidence="2">Uncharacterized protein</fullName>
    </submittedName>
</protein>
<reference evidence="2" key="1">
    <citation type="submission" date="2021-01" db="EMBL/GenBank/DDBJ databases">
        <authorList>
            <person name="Corre E."/>
            <person name="Pelletier E."/>
            <person name="Niang G."/>
            <person name="Scheremetjew M."/>
            <person name="Finn R."/>
            <person name="Kale V."/>
            <person name="Holt S."/>
            <person name="Cochrane G."/>
            <person name="Meng A."/>
            <person name="Brown T."/>
            <person name="Cohen L."/>
        </authorList>
    </citation>
    <scope>NUCLEOTIDE SEQUENCE</scope>
    <source>
        <strain evidence="2">CCMP 410</strain>
    </source>
</reference>
<accession>A0A7S1UQ21</accession>
<sequence length="505" mass="55703">MFGPDNSDYMRFRAQVINLVLSTDIASPERTQLVKSKWKEAFGNETKHYFEQQRKTMMQQTKESGTFNGGIQVSPSSNAIHQNSVSSLSHRHSMPSSIKSMMMTSAASSSAVSDVSMDSVSIMQMQQQRATRASFLESLSSIQSEDDCTTPSSSERDVMDGVIQSGRTLTASSPTRNRPTVAKTMPTPPSTPPPPLDTTPRTGNRSPIRSRSPVVPRLDGQLSPVVSSRCDDESLSSVLSSKSPRSSVASPKKTRSPVARKKNFQDHRASQQLLHQSTDAIMSSSQRTYASAPVSSNNFQAPRMTRRFSYGDVTTPYRKSMRLGIRRSLDFTGQAIEPYCSVRTAWSSPAAVAAFAHSSSHGSAAASTGDESTLGSSMDDLDDEPDDLKATVVMEHLLRAADIGPNLQGWEHMKKWSGRLFYELKTSHEAGRCGFDPQEGWYENQITFLDAYVMPLAQKLQAMGVFGTSVQFDAIVLQNRERWTGEGEDATAETIQKWKIMEVHR</sequence>
<dbReference type="SUPFAM" id="SSF109604">
    <property type="entry name" value="HD-domain/PDEase-like"/>
    <property type="match status" value="1"/>
</dbReference>
<dbReference type="AlphaFoldDB" id="A0A7S1UQ21"/>
<dbReference type="Gene3D" id="1.10.1300.10">
    <property type="entry name" value="3'5'-cyclic nucleotide phosphodiesterase, catalytic domain"/>
    <property type="match status" value="1"/>
</dbReference>
<proteinExistence type="predicted"/>
<feature type="region of interest" description="Disordered" evidence="1">
    <location>
        <begin position="164"/>
        <end position="269"/>
    </location>
</feature>
<feature type="region of interest" description="Disordered" evidence="1">
    <location>
        <begin position="361"/>
        <end position="381"/>
    </location>
</feature>
<evidence type="ECO:0000256" key="1">
    <source>
        <dbReference type="SAM" id="MobiDB-lite"/>
    </source>
</evidence>
<name>A0A7S1UQ21_9STRA</name>
<feature type="compositionally biased region" description="Basic residues" evidence="1">
    <location>
        <begin position="252"/>
        <end position="262"/>
    </location>
</feature>
<dbReference type="GO" id="GO:0004114">
    <property type="term" value="F:3',5'-cyclic-nucleotide phosphodiesterase activity"/>
    <property type="evidence" value="ECO:0007669"/>
    <property type="project" value="InterPro"/>
</dbReference>
<evidence type="ECO:0000313" key="2">
    <source>
        <dbReference type="EMBL" id="CAD9275013.1"/>
    </source>
</evidence>
<feature type="compositionally biased region" description="Pro residues" evidence="1">
    <location>
        <begin position="186"/>
        <end position="197"/>
    </location>
</feature>
<gene>
    <name evidence="2" type="ORF">GOCE00092_LOCUS3921</name>
</gene>